<dbReference type="Pfam" id="PF11901">
    <property type="entry name" value="DM9"/>
    <property type="match status" value="1"/>
</dbReference>
<dbReference type="AlphaFoldDB" id="A0AA85F8J8"/>
<evidence type="ECO:0008006" key="3">
    <source>
        <dbReference type="Google" id="ProtNLM"/>
    </source>
</evidence>
<name>A0AA85F8J8_9TREM</name>
<sequence>MSCDVVIVWLTVNRIRYKSTSLNKFSVFWVSLSKREVSVHMAKIGKGIQIPLSWVPDRNGNVPHNAISVTNGIYVARCQHDRQWIPGKAASGHDAAYYPYGGEEKNTKEYEVLCDTSFSGHQGYEWVQASCGNVPKNAIIGGMSGNDPLYIAKSKINGETCVGKVHHGHECAYLPCGGQEHSVKDYEVLVWKKRN</sequence>
<dbReference type="InterPro" id="IPR006616">
    <property type="entry name" value="DM9_repeat"/>
</dbReference>
<dbReference type="Proteomes" id="UP000050792">
    <property type="component" value="Unassembled WGS sequence"/>
</dbReference>
<dbReference type="PANTHER" id="PTHR31649">
    <property type="entry name" value="AGAP009604-PA"/>
    <property type="match status" value="1"/>
</dbReference>
<dbReference type="PANTHER" id="PTHR31649:SF1">
    <property type="entry name" value="FARNESOIC ACID O-METHYL TRANSFERASE DOMAIN-CONTAINING PROTEIN"/>
    <property type="match status" value="1"/>
</dbReference>
<keyword evidence="1" id="KW-1185">Reference proteome</keyword>
<reference evidence="1" key="1">
    <citation type="submission" date="2022-06" db="EMBL/GenBank/DDBJ databases">
        <authorList>
            <person name="Berger JAMES D."/>
            <person name="Berger JAMES D."/>
        </authorList>
    </citation>
    <scope>NUCLEOTIDE SEQUENCE [LARGE SCALE GENOMIC DNA]</scope>
</reference>
<organism evidence="1 2">
    <name type="scientific">Schistosoma rodhaini</name>
    <dbReference type="NCBI Taxonomy" id="6188"/>
    <lineage>
        <taxon>Eukaryota</taxon>
        <taxon>Metazoa</taxon>
        <taxon>Spiralia</taxon>
        <taxon>Lophotrochozoa</taxon>
        <taxon>Platyhelminthes</taxon>
        <taxon>Trematoda</taxon>
        <taxon>Digenea</taxon>
        <taxon>Strigeidida</taxon>
        <taxon>Schistosomatoidea</taxon>
        <taxon>Schistosomatidae</taxon>
        <taxon>Schistosoma</taxon>
    </lineage>
</organism>
<evidence type="ECO:0000313" key="2">
    <source>
        <dbReference type="WBParaSite" id="SRDH1_40130.1"/>
    </source>
</evidence>
<protein>
    <recommendedName>
        <fullName evidence="3">DUF3421 domain-containing protein</fullName>
    </recommendedName>
</protein>
<accession>A0AA85F8J8</accession>
<reference evidence="2" key="2">
    <citation type="submission" date="2023-11" db="UniProtKB">
        <authorList>
            <consortium name="WormBaseParasite"/>
        </authorList>
    </citation>
    <scope>IDENTIFICATION</scope>
</reference>
<proteinExistence type="predicted"/>
<evidence type="ECO:0000313" key="1">
    <source>
        <dbReference type="Proteomes" id="UP000050792"/>
    </source>
</evidence>
<dbReference type="WBParaSite" id="SRDH1_40130.1">
    <property type="protein sequence ID" value="SRDH1_40130.1"/>
    <property type="gene ID" value="SRDH1_40130"/>
</dbReference>
<dbReference type="SMART" id="SM00696">
    <property type="entry name" value="DM9"/>
    <property type="match status" value="2"/>
</dbReference>